<gene>
    <name evidence="1" type="ORF">OMM_09139</name>
</gene>
<evidence type="ECO:0000313" key="1">
    <source>
        <dbReference type="EMBL" id="ETR70002.1"/>
    </source>
</evidence>
<dbReference type="AlphaFoldDB" id="A0A1V1P543"/>
<sequence length="118" mass="13907">MYIIKVKIMMIMRCILTEKNKYWKIADLIRKYIEKNSESLDSKIRKLILSHFSLKEETNIDQLVKQYSKKKIFFQAAESAYDDVLLSLLNNEEISVNTLNDNNPTTPLKNEFVINSML</sequence>
<evidence type="ECO:0000313" key="2">
    <source>
        <dbReference type="Proteomes" id="UP000189670"/>
    </source>
</evidence>
<comment type="caution">
    <text evidence="1">The sequence shown here is derived from an EMBL/GenBank/DDBJ whole genome shotgun (WGS) entry which is preliminary data.</text>
</comment>
<dbReference type="Proteomes" id="UP000189670">
    <property type="component" value="Unassembled WGS sequence"/>
</dbReference>
<organism evidence="1 2">
    <name type="scientific">Candidatus Magnetoglobus multicellularis str. Araruama</name>
    <dbReference type="NCBI Taxonomy" id="890399"/>
    <lineage>
        <taxon>Bacteria</taxon>
        <taxon>Pseudomonadati</taxon>
        <taxon>Thermodesulfobacteriota</taxon>
        <taxon>Desulfobacteria</taxon>
        <taxon>Desulfobacterales</taxon>
        <taxon>Desulfobacteraceae</taxon>
        <taxon>Candidatus Magnetoglobus</taxon>
    </lineage>
</organism>
<protein>
    <submittedName>
        <fullName evidence="1">Uncharacterized protein</fullName>
    </submittedName>
</protein>
<proteinExistence type="predicted"/>
<dbReference type="EMBL" id="ATBP01000509">
    <property type="protein sequence ID" value="ETR70002.1"/>
    <property type="molecule type" value="Genomic_DNA"/>
</dbReference>
<accession>A0A1V1P543</accession>
<name>A0A1V1P543_9BACT</name>
<reference evidence="2" key="1">
    <citation type="submission" date="2012-11" db="EMBL/GenBank/DDBJ databases">
        <authorList>
            <person name="Lucero-Rivera Y.E."/>
            <person name="Tovar-Ramirez D."/>
        </authorList>
    </citation>
    <scope>NUCLEOTIDE SEQUENCE [LARGE SCALE GENOMIC DNA]</scope>
    <source>
        <strain evidence="2">Araruama</strain>
    </source>
</reference>